<organism evidence="12 13">
    <name type="scientific">Spodoptera litura</name>
    <name type="common">Asian cotton leafworm</name>
    <dbReference type="NCBI Taxonomy" id="69820"/>
    <lineage>
        <taxon>Eukaryota</taxon>
        <taxon>Metazoa</taxon>
        <taxon>Ecdysozoa</taxon>
        <taxon>Arthropoda</taxon>
        <taxon>Hexapoda</taxon>
        <taxon>Insecta</taxon>
        <taxon>Pterygota</taxon>
        <taxon>Neoptera</taxon>
        <taxon>Endopterygota</taxon>
        <taxon>Lepidoptera</taxon>
        <taxon>Glossata</taxon>
        <taxon>Ditrysia</taxon>
        <taxon>Noctuoidea</taxon>
        <taxon>Noctuidae</taxon>
        <taxon>Amphipyrinae</taxon>
        <taxon>Spodoptera</taxon>
    </lineage>
</organism>
<dbReference type="Gene3D" id="1.10.340.70">
    <property type="match status" value="1"/>
</dbReference>
<evidence type="ECO:0000256" key="3">
    <source>
        <dbReference type="ARBA" id="ARBA00022695"/>
    </source>
</evidence>
<dbReference type="PROSITE" id="PS50158">
    <property type="entry name" value="ZF_CCHC"/>
    <property type="match status" value="1"/>
</dbReference>
<dbReference type="InterPro" id="IPR043128">
    <property type="entry name" value="Rev_trsase/Diguanyl_cyclase"/>
</dbReference>
<dbReference type="InterPro" id="IPR043502">
    <property type="entry name" value="DNA/RNA_pol_sf"/>
</dbReference>
<dbReference type="FunFam" id="3.30.70.270:FF:000020">
    <property type="entry name" value="Transposon Tf2-6 polyprotein-like Protein"/>
    <property type="match status" value="1"/>
</dbReference>
<evidence type="ECO:0000313" key="13">
    <source>
        <dbReference type="RefSeq" id="XP_022823848.1"/>
    </source>
</evidence>
<dbReference type="SUPFAM" id="SSF56672">
    <property type="entry name" value="DNA/RNA polymerases"/>
    <property type="match status" value="1"/>
</dbReference>
<feature type="region of interest" description="Disordered" evidence="9">
    <location>
        <begin position="198"/>
        <end position="238"/>
    </location>
</feature>
<keyword evidence="6" id="KW-0378">Hydrolase</keyword>
<accession>A0A9J7E3W5</accession>
<keyword evidence="7" id="KW-0695">RNA-directed DNA polymerase</keyword>
<dbReference type="InterPro" id="IPR036397">
    <property type="entry name" value="RNaseH_sf"/>
</dbReference>
<keyword evidence="8" id="KW-0863">Zinc-finger</keyword>
<feature type="domain" description="CCHC-type" evidence="10">
    <location>
        <begin position="268"/>
        <end position="283"/>
    </location>
</feature>
<dbReference type="Pfam" id="PF17917">
    <property type="entry name" value="RT_RNaseH"/>
    <property type="match status" value="1"/>
</dbReference>
<dbReference type="InterPro" id="IPR001878">
    <property type="entry name" value="Znf_CCHC"/>
</dbReference>
<dbReference type="CDD" id="cd01647">
    <property type="entry name" value="RT_LTR"/>
    <property type="match status" value="1"/>
</dbReference>
<dbReference type="InterPro" id="IPR001584">
    <property type="entry name" value="Integrase_cat-core"/>
</dbReference>
<dbReference type="InterPro" id="IPR012337">
    <property type="entry name" value="RNaseH-like_sf"/>
</dbReference>
<dbReference type="PANTHER" id="PTHR37984">
    <property type="entry name" value="PROTEIN CBG26694"/>
    <property type="match status" value="1"/>
</dbReference>
<dbReference type="GO" id="GO:0008270">
    <property type="term" value="F:zinc ion binding"/>
    <property type="evidence" value="ECO:0007669"/>
    <property type="project" value="UniProtKB-KW"/>
</dbReference>
<dbReference type="FunFam" id="1.10.340.70:FF:000003">
    <property type="entry name" value="Protein CBG25708"/>
    <property type="match status" value="1"/>
</dbReference>
<dbReference type="GO" id="GO:0004519">
    <property type="term" value="F:endonuclease activity"/>
    <property type="evidence" value="ECO:0007669"/>
    <property type="project" value="UniProtKB-KW"/>
</dbReference>
<evidence type="ECO:0000256" key="6">
    <source>
        <dbReference type="ARBA" id="ARBA00022801"/>
    </source>
</evidence>
<dbReference type="Pfam" id="PF00665">
    <property type="entry name" value="rve"/>
    <property type="match status" value="1"/>
</dbReference>
<dbReference type="PANTHER" id="PTHR37984:SF5">
    <property type="entry name" value="PROTEIN NYNRIN-LIKE"/>
    <property type="match status" value="1"/>
</dbReference>
<gene>
    <name evidence="13" type="primary">LOC111354555</name>
</gene>
<dbReference type="CDD" id="cd09274">
    <property type="entry name" value="RNase_HI_RT_Ty3"/>
    <property type="match status" value="1"/>
</dbReference>
<dbReference type="GO" id="GO:0016787">
    <property type="term" value="F:hydrolase activity"/>
    <property type="evidence" value="ECO:0007669"/>
    <property type="project" value="UniProtKB-KW"/>
</dbReference>
<dbReference type="Gene3D" id="3.10.10.10">
    <property type="entry name" value="HIV Type 1 Reverse Transcriptase, subunit A, domain 1"/>
    <property type="match status" value="1"/>
</dbReference>
<keyword evidence="4" id="KW-0540">Nuclease</keyword>
<evidence type="ECO:0000256" key="4">
    <source>
        <dbReference type="ARBA" id="ARBA00022722"/>
    </source>
</evidence>
<proteinExistence type="predicted"/>
<feature type="domain" description="Integrase catalytic" evidence="11">
    <location>
        <begin position="1045"/>
        <end position="1197"/>
    </location>
</feature>
<reference evidence="13" key="1">
    <citation type="submission" date="2025-08" db="UniProtKB">
        <authorList>
            <consortium name="RefSeq"/>
        </authorList>
    </citation>
    <scope>IDENTIFICATION</scope>
    <source>
        <strain evidence="13">Ishihara</strain>
        <tissue evidence="13">Whole body</tissue>
    </source>
</reference>
<dbReference type="FunFam" id="3.30.420.10:FF:000063">
    <property type="entry name" value="Retrovirus-related Pol polyprotein from transposon 297-like Protein"/>
    <property type="match status" value="1"/>
</dbReference>
<feature type="region of interest" description="Disordered" evidence="9">
    <location>
        <begin position="1284"/>
        <end position="1369"/>
    </location>
</feature>
<dbReference type="Pfam" id="PF00078">
    <property type="entry name" value="RVT_1"/>
    <property type="match status" value="1"/>
</dbReference>
<dbReference type="InterPro" id="IPR021109">
    <property type="entry name" value="Peptidase_aspartic_dom_sf"/>
</dbReference>
<dbReference type="OrthoDB" id="10058156at2759"/>
<dbReference type="Proteomes" id="UP000301870">
    <property type="component" value="Chromosome 18"/>
</dbReference>
<dbReference type="RefSeq" id="XP_022823848.1">
    <property type="nucleotide sequence ID" value="XM_022968080.1"/>
</dbReference>
<keyword evidence="3" id="KW-0548">Nucleotidyltransferase</keyword>
<evidence type="ECO:0000256" key="2">
    <source>
        <dbReference type="ARBA" id="ARBA00022679"/>
    </source>
</evidence>
<keyword evidence="12" id="KW-1185">Reference proteome</keyword>
<dbReference type="GO" id="GO:0003964">
    <property type="term" value="F:RNA-directed DNA polymerase activity"/>
    <property type="evidence" value="ECO:0007669"/>
    <property type="project" value="UniProtKB-KW"/>
</dbReference>
<dbReference type="SUPFAM" id="SSF50630">
    <property type="entry name" value="Acid proteases"/>
    <property type="match status" value="1"/>
</dbReference>
<dbReference type="GO" id="GO:0003676">
    <property type="term" value="F:nucleic acid binding"/>
    <property type="evidence" value="ECO:0007669"/>
    <property type="project" value="InterPro"/>
</dbReference>
<keyword evidence="8" id="KW-0479">Metal-binding</keyword>
<name>A0A9J7E3W5_SPOLT</name>
<evidence type="ECO:0000256" key="5">
    <source>
        <dbReference type="ARBA" id="ARBA00022759"/>
    </source>
</evidence>
<dbReference type="SMART" id="SM00343">
    <property type="entry name" value="ZnF_C2HC"/>
    <property type="match status" value="1"/>
</dbReference>
<dbReference type="InterPro" id="IPR000477">
    <property type="entry name" value="RT_dom"/>
</dbReference>
<keyword evidence="2" id="KW-0808">Transferase</keyword>
<dbReference type="Pfam" id="PF17921">
    <property type="entry name" value="Integrase_H2C2"/>
    <property type="match status" value="1"/>
</dbReference>
<dbReference type="SUPFAM" id="SSF53098">
    <property type="entry name" value="Ribonuclease H-like"/>
    <property type="match status" value="1"/>
</dbReference>
<evidence type="ECO:0000256" key="8">
    <source>
        <dbReference type="PROSITE-ProRule" id="PRU00047"/>
    </source>
</evidence>
<evidence type="ECO:0000256" key="7">
    <source>
        <dbReference type="ARBA" id="ARBA00022918"/>
    </source>
</evidence>
<dbReference type="EC" id="2.7.7.49" evidence="1"/>
<dbReference type="GO" id="GO:0042575">
    <property type="term" value="C:DNA polymerase complex"/>
    <property type="evidence" value="ECO:0007669"/>
    <property type="project" value="UniProtKB-ARBA"/>
</dbReference>
<evidence type="ECO:0000256" key="1">
    <source>
        <dbReference type="ARBA" id="ARBA00012493"/>
    </source>
</evidence>
<evidence type="ECO:0000256" key="9">
    <source>
        <dbReference type="SAM" id="MobiDB-lite"/>
    </source>
</evidence>
<sequence>MSIGKIAEFKVHNDDWRLYVERLEQYFLVNKIPDNLQVPTLITVMGAESYELLVNLCTPEKPKSKTFTQITEIMEKHLQPKPSELAERYKFRHRKQKEGESISEYTAVLKKMSKTCEFGSSLEESLRDQLVCGITNENIRQRLFAESKLDFGKAYKLAVSMEAAEKDAAEVVGHGGSASETAAAASVTCQAMLTTGASRRSGAAPATRGARDVSGVAREAAAQTARRRAPRASAAPAPARLGERAQQQCHVCGASHDAATCKFVRYVCRVCNRPGHLRRVCPNLTGHFNVDIDPSKDDHGSESTESDEVIFIDVCKLSAIECKPMYLELNVSGKNIKMECDTGSAISCISHECYMRLFNDLCLKPCQLTLRYYTGESVKPLGVITPTVRYKDTCKTLELFVVENGKTILLGRQWMAELKIKLPIVNYECNNVTMFRDDVFDLSAFSSKYCEVFADGLGRFTGGKVSVHVRPGARPVFMRARPLAYALREPVERALTQLQLDGILSPVERSDWATPIVPVVKKDGNIRICADYKLTINKVIEVDRYPLPRVEELLLQLRGGEHFSKIDLSQAYAQFELDDTKKYTVINTHKGLFMYNRLVYGLSSSPGIFQRRLEQLFKDIPQVGVFLDDIIITGASKEAHLRNLCQVFDRLKKYGLRVKKEKCVFFAESVSYLGHTISKNGVHTCPDKVKAIIKTPAPTNVSELRAFIGMVMYYGKFVKNVSTVLAPLYNLLRVGVQFSWSKECQDAFTKVKNLLASSDVLMHYTPELPVILTTDASSVGIGAVISHASAHGERPVAYASRSLTQAERGYSQIDREALAIVFGIRKFHQYLYGRKFILRTDHKPLTYIFGNKAGIPVMAASRLQRWAVLLAGYSYDIEYVSSSKNCADALSRLPCTEVNNLGVRNDNTYVNFVEDFLPITSKDVKEATARDKVLSRILTYTQSGWPTTCSDELIQPYFRRRNELYTECGCLMWGYRMVVPLSLQYKVLKQLHSSHMGIVKTKSLARSYVWWPNIDAAVEEMCKQCETCAAEADAPHRAPIQPWPYHTRPWTRLHVDFLGPYKGLTFFVLIDSSSKWIEVFEMKGTNASKVIKVLRSTFARFGLPEELVSDQGPPFTSTEFKNFLKNNGIKQYFSPAYHPSSNGAAENAVKLCKRAIKKAFRDQTDIDTALQTFLLAYRNTVHGTTGETPAMLLQRRTLRSRLDLLRSDRVIENRVREAQARQVEYAGGTPRKFTEGDSIWAREYGSGDKWVKGTVRGVDSLRRYSVVADSGQTYKRHIDQMRRRSRFSDVTCPGGDDESQRGEGNVVEPLSKGSEEVTLPETETVNTNQGEQEGVPSEHSSPKLPSPSVPPVSRYSRRTRKPVDRFRVE</sequence>
<evidence type="ECO:0000259" key="10">
    <source>
        <dbReference type="PROSITE" id="PS50158"/>
    </source>
</evidence>
<dbReference type="GeneID" id="111354555"/>
<evidence type="ECO:0000259" key="11">
    <source>
        <dbReference type="PROSITE" id="PS50994"/>
    </source>
</evidence>
<feature type="compositionally biased region" description="Polar residues" evidence="9">
    <location>
        <begin position="1321"/>
        <end position="1331"/>
    </location>
</feature>
<dbReference type="InterPro" id="IPR041373">
    <property type="entry name" value="RT_RNaseH"/>
</dbReference>
<dbReference type="Gene3D" id="2.40.70.10">
    <property type="entry name" value="Acid Proteases"/>
    <property type="match status" value="1"/>
</dbReference>
<evidence type="ECO:0000313" key="12">
    <source>
        <dbReference type="Proteomes" id="UP000301870"/>
    </source>
</evidence>
<protein>
    <recommendedName>
        <fullName evidence="1">RNA-directed DNA polymerase</fullName>
        <ecNumber evidence="1">2.7.7.49</ecNumber>
    </recommendedName>
</protein>
<dbReference type="PROSITE" id="PS50994">
    <property type="entry name" value="INTEGRASE"/>
    <property type="match status" value="1"/>
</dbReference>
<dbReference type="Gene3D" id="3.30.420.10">
    <property type="entry name" value="Ribonuclease H-like superfamily/Ribonuclease H"/>
    <property type="match status" value="1"/>
</dbReference>
<dbReference type="Gene3D" id="3.30.70.270">
    <property type="match status" value="2"/>
</dbReference>
<dbReference type="KEGG" id="sliu:111354555"/>
<keyword evidence="5" id="KW-0255">Endonuclease</keyword>
<keyword evidence="8" id="KW-0862">Zinc</keyword>
<dbReference type="InterPro" id="IPR041588">
    <property type="entry name" value="Integrase_H2C2"/>
</dbReference>
<dbReference type="GO" id="GO:0015074">
    <property type="term" value="P:DNA integration"/>
    <property type="evidence" value="ECO:0007669"/>
    <property type="project" value="InterPro"/>
</dbReference>
<dbReference type="InterPro" id="IPR050951">
    <property type="entry name" value="Retrovirus_Pol_polyprotein"/>
</dbReference>